<dbReference type="InterPro" id="IPR013783">
    <property type="entry name" value="Ig-like_fold"/>
</dbReference>
<dbReference type="Ensembl" id="ENSBIXT00000005300.1">
    <property type="protein sequence ID" value="ENSBIXP00000005652.1"/>
    <property type="gene ID" value="ENSBIXG00000011827.1"/>
</dbReference>
<dbReference type="InterPro" id="IPR003006">
    <property type="entry name" value="Ig/MHC_CS"/>
</dbReference>
<evidence type="ECO:0000256" key="8">
    <source>
        <dbReference type="ARBA" id="ARBA00023182"/>
    </source>
</evidence>
<organism evidence="12 13">
    <name type="scientific">Bos indicus x Bos taurus</name>
    <name type="common">Hybrid cattle</name>
    <dbReference type="NCBI Taxonomy" id="30522"/>
    <lineage>
        <taxon>Eukaryota</taxon>
        <taxon>Metazoa</taxon>
        <taxon>Chordata</taxon>
        <taxon>Craniata</taxon>
        <taxon>Vertebrata</taxon>
        <taxon>Euteleostomi</taxon>
        <taxon>Mammalia</taxon>
        <taxon>Eutheria</taxon>
        <taxon>Laurasiatheria</taxon>
        <taxon>Artiodactyla</taxon>
        <taxon>Ruminantia</taxon>
        <taxon>Pecora</taxon>
        <taxon>Bovidae</taxon>
        <taxon>Bovinae</taxon>
        <taxon>Bos</taxon>
    </lineage>
</organism>
<keyword evidence="13" id="KW-1185">Reference proteome</keyword>
<evidence type="ECO:0000256" key="6">
    <source>
        <dbReference type="ARBA" id="ARBA00023136"/>
    </source>
</evidence>
<evidence type="ECO:0000256" key="9">
    <source>
        <dbReference type="SAM" id="Phobius"/>
    </source>
</evidence>
<evidence type="ECO:0000259" key="11">
    <source>
        <dbReference type="PROSITE" id="PS50835"/>
    </source>
</evidence>
<sequence length="274" mass="31365">MKEFLVLPSLLATPFSLAHWWALQSVISRSPPSDQIFHVFTAHFIHQFKGECRFSNGLERMRFFARYIYNTQEDVHFDSDVGEFTALTELGRLDAEYWNQQKDFMEQMRAKVDTLCRSNYQGIGSFLRQRRVEPTVTVYPAKTQPLQHHNLLVCSVNGFYPGHIEVRWFWNSHEEEAGVISTGLIQNGDWTFQTMVMLETVPQSGEVYTCQVEHPSRTSPLTVEWRAQSDSAQRKLMSGIGGFVLGLLFLGVGLFIHLRSKKGHPALQPIGPLS</sequence>
<comment type="subcellular location">
    <subcellularLocation>
        <location evidence="1">Membrane</location>
        <topology evidence="1">Single-pass type I membrane protein</topology>
    </subcellularLocation>
</comment>
<evidence type="ECO:0000256" key="7">
    <source>
        <dbReference type="ARBA" id="ARBA00023180"/>
    </source>
</evidence>
<dbReference type="SUPFAM" id="SSF54452">
    <property type="entry name" value="MHC antigen-recognition domain"/>
    <property type="match status" value="1"/>
</dbReference>
<dbReference type="InterPro" id="IPR036179">
    <property type="entry name" value="Ig-like_dom_sf"/>
</dbReference>
<dbReference type="InterPro" id="IPR003597">
    <property type="entry name" value="Ig_C1-set"/>
</dbReference>
<reference evidence="12" key="2">
    <citation type="submission" date="2025-08" db="UniProtKB">
        <authorList>
            <consortium name="Ensembl"/>
        </authorList>
    </citation>
    <scope>IDENTIFICATION</scope>
</reference>
<reference evidence="12 13" key="1">
    <citation type="submission" date="2018-11" db="EMBL/GenBank/DDBJ databases">
        <title>Haplotype-resolved cattle genomes.</title>
        <authorList>
            <person name="Low W.Y."/>
            <person name="Tearle R."/>
            <person name="Bickhart D.M."/>
            <person name="Rosen B.D."/>
            <person name="Koren S."/>
            <person name="Rhie A."/>
            <person name="Hiendleder S."/>
            <person name="Phillippy A.M."/>
            <person name="Smith T.P.L."/>
            <person name="Williams J.L."/>
        </authorList>
    </citation>
    <scope>NUCLEOTIDE SEQUENCE [LARGE SCALE GENOMIC DNA]</scope>
</reference>
<feature type="transmembrane region" description="Helical" evidence="9">
    <location>
        <begin position="236"/>
        <end position="258"/>
    </location>
</feature>
<keyword evidence="2 9" id="KW-0812">Transmembrane</keyword>
<feature type="domain" description="Ig-like" evidence="11">
    <location>
        <begin position="134"/>
        <end position="222"/>
    </location>
</feature>
<evidence type="ECO:0000313" key="12">
    <source>
        <dbReference type="Ensembl" id="ENSBIXP00000005652.1"/>
    </source>
</evidence>
<evidence type="ECO:0000256" key="10">
    <source>
        <dbReference type="SAM" id="SignalP"/>
    </source>
</evidence>
<name>A0A4W2CH73_BOBOX</name>
<dbReference type="Pfam" id="PF07654">
    <property type="entry name" value="C1-set"/>
    <property type="match status" value="1"/>
</dbReference>
<dbReference type="PROSITE" id="PS50835">
    <property type="entry name" value="IG_LIKE"/>
    <property type="match status" value="1"/>
</dbReference>
<dbReference type="InterPro" id="IPR050160">
    <property type="entry name" value="MHC/Immunoglobulin"/>
</dbReference>
<dbReference type="GO" id="GO:0042613">
    <property type="term" value="C:MHC class II protein complex"/>
    <property type="evidence" value="ECO:0007669"/>
    <property type="project" value="UniProtKB-KW"/>
</dbReference>
<dbReference type="PANTHER" id="PTHR19944">
    <property type="entry name" value="MHC CLASS II-RELATED"/>
    <property type="match status" value="1"/>
</dbReference>
<accession>A0A4W2CH73</accession>
<proteinExistence type="predicted"/>
<dbReference type="GO" id="GO:0002504">
    <property type="term" value="P:antigen processing and presentation of peptide or polysaccharide antigen via MHC class II"/>
    <property type="evidence" value="ECO:0007669"/>
    <property type="project" value="UniProtKB-KW"/>
</dbReference>
<dbReference type="Gene3D" id="2.60.40.10">
    <property type="entry name" value="Immunoglobulins"/>
    <property type="match status" value="1"/>
</dbReference>
<evidence type="ECO:0000256" key="1">
    <source>
        <dbReference type="ARBA" id="ARBA00004479"/>
    </source>
</evidence>
<dbReference type="AlphaFoldDB" id="A0A4W2CH73"/>
<evidence type="ECO:0000256" key="3">
    <source>
        <dbReference type="ARBA" id="ARBA00022859"/>
    </source>
</evidence>
<dbReference type="FunFam" id="3.10.320.10:FF:000001">
    <property type="entry name" value="HLA class II histocompatibility antigen, DRB1-1 beta chain"/>
    <property type="match status" value="1"/>
</dbReference>
<dbReference type="SMART" id="SM00407">
    <property type="entry name" value="IGc1"/>
    <property type="match status" value="1"/>
</dbReference>
<reference evidence="12" key="3">
    <citation type="submission" date="2025-09" db="UniProtKB">
        <authorList>
            <consortium name="Ensembl"/>
        </authorList>
    </citation>
    <scope>IDENTIFICATION</scope>
</reference>
<dbReference type="PROSITE" id="PS00290">
    <property type="entry name" value="IG_MHC"/>
    <property type="match status" value="1"/>
</dbReference>
<dbReference type="CDD" id="cd21000">
    <property type="entry name" value="IgC1_MHC_II_beta_HLA-DR"/>
    <property type="match status" value="1"/>
</dbReference>
<dbReference type="Gene3D" id="3.10.320.10">
    <property type="entry name" value="Class II Histocompatibility Antigen, M Beta Chain, Chain B, domain 1"/>
    <property type="match status" value="1"/>
</dbReference>
<keyword evidence="4 9" id="KW-1133">Transmembrane helix</keyword>
<keyword evidence="5" id="KW-1064">Adaptive immunity</keyword>
<evidence type="ECO:0000313" key="13">
    <source>
        <dbReference type="Proteomes" id="UP000314981"/>
    </source>
</evidence>
<evidence type="ECO:0000256" key="5">
    <source>
        <dbReference type="ARBA" id="ARBA00023130"/>
    </source>
</evidence>
<dbReference type="PANTHER" id="PTHR19944:SF103">
    <property type="entry name" value="DLA CLASS II HISTOCOMPATIBILITY ANTIGEN, DR-1 BETA CHAIN-LIKE"/>
    <property type="match status" value="1"/>
</dbReference>
<protein>
    <recommendedName>
        <fullName evidence="11">Ig-like domain-containing protein</fullName>
    </recommendedName>
</protein>
<dbReference type="InterPro" id="IPR000353">
    <property type="entry name" value="MHC_II_b_N"/>
</dbReference>
<evidence type="ECO:0000256" key="2">
    <source>
        <dbReference type="ARBA" id="ARBA00022692"/>
    </source>
</evidence>
<keyword evidence="7" id="KW-0325">Glycoprotein</keyword>
<feature type="chain" id="PRO_5021439308" description="Ig-like domain-containing protein" evidence="10">
    <location>
        <begin position="19"/>
        <end position="274"/>
    </location>
</feature>
<dbReference type="Pfam" id="PF00969">
    <property type="entry name" value="MHC_II_beta"/>
    <property type="match status" value="1"/>
</dbReference>
<keyword evidence="8" id="KW-0491">MHC II</keyword>
<dbReference type="InterPro" id="IPR007110">
    <property type="entry name" value="Ig-like_dom"/>
</dbReference>
<dbReference type="GO" id="GO:0002250">
    <property type="term" value="P:adaptive immune response"/>
    <property type="evidence" value="ECO:0007669"/>
    <property type="project" value="UniProtKB-KW"/>
</dbReference>
<dbReference type="SUPFAM" id="SSF48726">
    <property type="entry name" value="Immunoglobulin"/>
    <property type="match status" value="1"/>
</dbReference>
<dbReference type="InterPro" id="IPR011162">
    <property type="entry name" value="MHC_I/II-like_Ag-recog"/>
</dbReference>
<keyword evidence="10" id="KW-0732">Signal</keyword>
<dbReference type="SMART" id="SM00921">
    <property type="entry name" value="MHC_II_beta"/>
    <property type="match status" value="1"/>
</dbReference>
<keyword evidence="6 9" id="KW-0472">Membrane</keyword>
<feature type="signal peptide" evidence="10">
    <location>
        <begin position="1"/>
        <end position="18"/>
    </location>
</feature>
<dbReference type="FunFam" id="2.60.40.10:FF:000116">
    <property type="entry name" value="HLA class II histocompatibility antigen, DRB1-1 beta chain"/>
    <property type="match status" value="1"/>
</dbReference>
<keyword evidence="3" id="KW-0391">Immunity</keyword>
<dbReference type="InterPro" id="IPR014745">
    <property type="entry name" value="MHC_II_a/b_N"/>
</dbReference>
<evidence type="ECO:0000256" key="4">
    <source>
        <dbReference type="ARBA" id="ARBA00022989"/>
    </source>
</evidence>
<dbReference type="Proteomes" id="UP000314981">
    <property type="component" value="Chromosome 23"/>
</dbReference>